<evidence type="ECO:0000256" key="4">
    <source>
        <dbReference type="SAM" id="MobiDB-lite"/>
    </source>
</evidence>
<dbReference type="Pfam" id="PF12796">
    <property type="entry name" value="Ank_2"/>
    <property type="match status" value="2"/>
</dbReference>
<gene>
    <name evidence="5" type="ORF">QBC33DRAFT_462355</name>
</gene>
<protein>
    <submittedName>
        <fullName evidence="5">Ankyrin-2 isoform 2 protein</fullName>
    </submittedName>
</protein>
<comment type="caution">
    <text evidence="5">The sequence shown here is derived from an EMBL/GenBank/DDBJ whole genome shotgun (WGS) entry which is preliminary data.</text>
</comment>
<dbReference type="Proteomes" id="UP001244011">
    <property type="component" value="Unassembled WGS sequence"/>
</dbReference>
<organism evidence="5 6">
    <name type="scientific">Phialemonium atrogriseum</name>
    <dbReference type="NCBI Taxonomy" id="1093897"/>
    <lineage>
        <taxon>Eukaryota</taxon>
        <taxon>Fungi</taxon>
        <taxon>Dikarya</taxon>
        <taxon>Ascomycota</taxon>
        <taxon>Pezizomycotina</taxon>
        <taxon>Sordariomycetes</taxon>
        <taxon>Sordariomycetidae</taxon>
        <taxon>Cephalothecales</taxon>
        <taxon>Cephalothecaceae</taxon>
        <taxon>Phialemonium</taxon>
    </lineage>
</organism>
<dbReference type="GeneID" id="85308251"/>
<dbReference type="InterPro" id="IPR050745">
    <property type="entry name" value="Multifunctional_regulatory"/>
</dbReference>
<dbReference type="InterPro" id="IPR036770">
    <property type="entry name" value="Ankyrin_rpt-contain_sf"/>
</dbReference>
<evidence type="ECO:0000313" key="5">
    <source>
        <dbReference type="EMBL" id="KAK1761998.1"/>
    </source>
</evidence>
<feature type="region of interest" description="Disordered" evidence="4">
    <location>
        <begin position="726"/>
        <end position="762"/>
    </location>
</feature>
<dbReference type="AlphaFoldDB" id="A0AAJ0FG38"/>
<evidence type="ECO:0000256" key="2">
    <source>
        <dbReference type="ARBA" id="ARBA00023043"/>
    </source>
</evidence>
<dbReference type="InterPro" id="IPR002110">
    <property type="entry name" value="Ankyrin_rpt"/>
</dbReference>
<feature type="repeat" description="ANK" evidence="3">
    <location>
        <begin position="495"/>
        <end position="527"/>
    </location>
</feature>
<keyword evidence="1" id="KW-0677">Repeat</keyword>
<feature type="repeat" description="ANK" evidence="3">
    <location>
        <begin position="529"/>
        <end position="561"/>
    </location>
</feature>
<keyword evidence="6" id="KW-1185">Reference proteome</keyword>
<dbReference type="PANTHER" id="PTHR24189">
    <property type="entry name" value="MYOTROPHIN"/>
    <property type="match status" value="1"/>
</dbReference>
<dbReference type="Gene3D" id="1.25.40.20">
    <property type="entry name" value="Ankyrin repeat-containing domain"/>
    <property type="match status" value="2"/>
</dbReference>
<proteinExistence type="predicted"/>
<dbReference type="PROSITE" id="PS50297">
    <property type="entry name" value="ANK_REP_REGION"/>
    <property type="match status" value="4"/>
</dbReference>
<feature type="repeat" description="ANK" evidence="3">
    <location>
        <begin position="631"/>
        <end position="663"/>
    </location>
</feature>
<feature type="compositionally biased region" description="Low complexity" evidence="4">
    <location>
        <begin position="734"/>
        <end position="753"/>
    </location>
</feature>
<accession>A0AAJ0FG38</accession>
<keyword evidence="2 3" id="KW-0040">ANK repeat</keyword>
<dbReference type="PROSITE" id="PS50088">
    <property type="entry name" value="ANK_REPEAT"/>
    <property type="match status" value="4"/>
</dbReference>
<dbReference type="PANTHER" id="PTHR24189:SF50">
    <property type="entry name" value="ANKYRIN REPEAT AND SOCS BOX PROTEIN 2"/>
    <property type="match status" value="1"/>
</dbReference>
<dbReference type="PRINTS" id="PR01415">
    <property type="entry name" value="ANKYRIN"/>
</dbReference>
<dbReference type="SMART" id="SM00248">
    <property type="entry name" value="ANK"/>
    <property type="match status" value="6"/>
</dbReference>
<dbReference type="RefSeq" id="XP_060278211.1">
    <property type="nucleotide sequence ID" value="XM_060425064.1"/>
</dbReference>
<dbReference type="EMBL" id="MU839045">
    <property type="protein sequence ID" value="KAK1761998.1"/>
    <property type="molecule type" value="Genomic_DNA"/>
</dbReference>
<evidence type="ECO:0000313" key="6">
    <source>
        <dbReference type="Proteomes" id="UP001244011"/>
    </source>
</evidence>
<sequence length="762" mass="83790">MDPLSIPASIIGIAAFCGKFVHAAAQFVNDAREVPEVITEFYENTRNLQTSLLNLGHVLKQRPGPRPFERDHYQNIFQIAQSCQAALERLDSKLPDVPDDPSSFAKARMNMAMSLKSNTIQQTMVHIGSYTQVLQLSLITLSLGTLWGTQKSQERVTAEVRNLKDSIRSANLLALPGQGTAAQSRLTEMEDDVADANMTVKREIQAWRLTVEDVAAAVSLHDPDDLSLDGRSLRPDVLSLDDRSLSHHRGIPSNIGIDMALDAETRTFDPEPEVVDCPSLDILQHQLEQNQKMVLLLVKSDIFLKASFYQRKAIRWKEKLAEVHMVPFDYRERVDMNEFLADILLGSETKESRREGREILEALLAEECSREREARDQDRRCRLYHKLGNVYMAVEGDVKQAIKMLNRAFEGRRQIVPMPVNLVIESGELLVRALQLDQAFDEARGYMEWIRQTLRPKTVPEPVSSPSDLAFGWCKERGFDVNVPGFSFDECDPTRGTSPLHLAVKEENTAVLRQMVDQVANFERPDDADGATPLLLAAGTRNTETTALLLDHGARADARDRGGKTPLHRCSQAKGGGVKVAGQLLASRPDLLNSPDGSGRTALFMAAENGNAKLTLALLSRGAGPDLPEHHGRTALYRVCERADDAMARALLEHGANPNARGPGLRTPLLAAIDAVALISDKVAVVRALLERGADPAAADADGVNAFGAVGKAGFSTEIRRLLQQASADRRRSSTCSAASGASRGSSNSSLDSKPPRTRRRF</sequence>
<dbReference type="SUPFAM" id="SSF48403">
    <property type="entry name" value="Ankyrin repeat"/>
    <property type="match status" value="1"/>
</dbReference>
<evidence type="ECO:0000256" key="3">
    <source>
        <dbReference type="PROSITE-ProRule" id="PRU00023"/>
    </source>
</evidence>
<evidence type="ECO:0000256" key="1">
    <source>
        <dbReference type="ARBA" id="ARBA00022737"/>
    </source>
</evidence>
<reference evidence="5" key="1">
    <citation type="submission" date="2023-06" db="EMBL/GenBank/DDBJ databases">
        <title>Genome-scale phylogeny and comparative genomics of the fungal order Sordariales.</title>
        <authorList>
            <consortium name="Lawrence Berkeley National Laboratory"/>
            <person name="Hensen N."/>
            <person name="Bonometti L."/>
            <person name="Westerberg I."/>
            <person name="Brannstrom I.O."/>
            <person name="Guillou S."/>
            <person name="Cros-Aarteil S."/>
            <person name="Calhoun S."/>
            <person name="Haridas S."/>
            <person name="Kuo A."/>
            <person name="Mondo S."/>
            <person name="Pangilinan J."/>
            <person name="Riley R."/>
            <person name="Labutti K."/>
            <person name="Andreopoulos B."/>
            <person name="Lipzen A."/>
            <person name="Chen C."/>
            <person name="Yanf M."/>
            <person name="Daum C."/>
            <person name="Ng V."/>
            <person name="Clum A."/>
            <person name="Steindorff A."/>
            <person name="Ohm R."/>
            <person name="Martin F."/>
            <person name="Silar P."/>
            <person name="Natvig D."/>
            <person name="Lalanne C."/>
            <person name="Gautier V."/>
            <person name="Ament-Velasquez S.L."/>
            <person name="Kruys A."/>
            <person name="Hutchinson M.I."/>
            <person name="Powell A.J."/>
            <person name="Barry K."/>
            <person name="Miller A.N."/>
            <person name="Grigoriev I.V."/>
            <person name="Debuchy R."/>
            <person name="Gladieux P."/>
            <person name="Thoren M.H."/>
            <person name="Johannesson H."/>
        </authorList>
    </citation>
    <scope>NUCLEOTIDE SEQUENCE</scope>
    <source>
        <strain evidence="5">8032-3</strain>
    </source>
</reference>
<feature type="repeat" description="ANK" evidence="3">
    <location>
        <begin position="598"/>
        <end position="630"/>
    </location>
</feature>
<name>A0AAJ0FG38_9PEZI</name>